<dbReference type="PANTHER" id="PTHR36001">
    <property type="entry name" value="CTAGE FAMILY PROTEIN-RELATED"/>
    <property type="match status" value="1"/>
</dbReference>
<keyword evidence="1" id="KW-0175">Coiled coil</keyword>
<evidence type="ECO:0000256" key="1">
    <source>
        <dbReference type="SAM" id="Coils"/>
    </source>
</evidence>
<proteinExistence type="predicted"/>
<dbReference type="InterPro" id="IPR053327">
    <property type="entry name" value="KIP"/>
</dbReference>
<reference evidence="2 3" key="1">
    <citation type="journal article" date="2023" name="BMC Biotechnol.">
        <title>Vitis rotundifolia cv Carlos genome sequencing.</title>
        <authorList>
            <person name="Huff M."/>
            <person name="Hulse-Kemp A."/>
            <person name="Scheffler B."/>
            <person name="Youngblood R."/>
            <person name="Simpson S."/>
            <person name="Babiker E."/>
            <person name="Staton M."/>
        </authorList>
    </citation>
    <scope>NUCLEOTIDE SEQUENCE [LARGE SCALE GENOMIC DNA]</scope>
    <source>
        <tissue evidence="2">Leaf</tissue>
    </source>
</reference>
<name>A0AA39DG05_VITRO</name>
<accession>A0AA39DG05</accession>
<protein>
    <submittedName>
        <fullName evidence="2">Uncharacterized protein</fullName>
    </submittedName>
</protein>
<dbReference type="Proteomes" id="UP001168098">
    <property type="component" value="Unassembled WGS sequence"/>
</dbReference>
<dbReference type="EMBL" id="JARBHA010000014">
    <property type="protein sequence ID" value="KAJ9683543.1"/>
    <property type="molecule type" value="Genomic_DNA"/>
</dbReference>
<keyword evidence="3" id="KW-1185">Reference proteome</keyword>
<organism evidence="2 3">
    <name type="scientific">Vitis rotundifolia</name>
    <name type="common">Muscadine grape</name>
    <dbReference type="NCBI Taxonomy" id="103349"/>
    <lineage>
        <taxon>Eukaryota</taxon>
        <taxon>Viridiplantae</taxon>
        <taxon>Streptophyta</taxon>
        <taxon>Embryophyta</taxon>
        <taxon>Tracheophyta</taxon>
        <taxon>Spermatophyta</taxon>
        <taxon>Magnoliopsida</taxon>
        <taxon>eudicotyledons</taxon>
        <taxon>Gunneridae</taxon>
        <taxon>Pentapetalae</taxon>
        <taxon>rosids</taxon>
        <taxon>Vitales</taxon>
        <taxon>Vitaceae</taxon>
        <taxon>Viteae</taxon>
        <taxon>Vitis</taxon>
    </lineage>
</organism>
<comment type="caution">
    <text evidence="2">The sequence shown here is derived from an EMBL/GenBank/DDBJ whole genome shotgun (WGS) entry which is preliminary data.</text>
</comment>
<sequence length="76" mass="8319">MDIANAELEESKRSKDAAEQEVKGYEVELAMNEASIQTLEARNTAIQYEVSMVGSDLDVLKVFIGPCFISGVFSSD</sequence>
<evidence type="ECO:0000313" key="2">
    <source>
        <dbReference type="EMBL" id="KAJ9683543.1"/>
    </source>
</evidence>
<dbReference type="PANTHER" id="PTHR36001:SF2">
    <property type="entry name" value="CTAGE FAMILY PROTEIN-RELATED"/>
    <property type="match status" value="1"/>
</dbReference>
<dbReference type="AlphaFoldDB" id="A0AA39DG05"/>
<evidence type="ECO:0000313" key="3">
    <source>
        <dbReference type="Proteomes" id="UP001168098"/>
    </source>
</evidence>
<gene>
    <name evidence="2" type="ORF">PVL29_019216</name>
</gene>
<feature type="coiled-coil region" evidence="1">
    <location>
        <begin position="1"/>
        <end position="35"/>
    </location>
</feature>